<dbReference type="SUPFAM" id="SSF52540">
    <property type="entry name" value="P-loop containing nucleoside triphosphate hydrolases"/>
    <property type="match status" value="1"/>
</dbReference>
<keyword evidence="2" id="KW-0067">ATP-binding</keyword>
<dbReference type="AlphaFoldDB" id="A0A285AXY3"/>
<evidence type="ECO:0000313" key="2">
    <source>
        <dbReference type="EMBL" id="SNU33540.1"/>
    </source>
</evidence>
<sequence length="578" mass="66898">MQLNLPSNRLYGNQQLIEFEKITALIGENGAGKSSILQSIFVNRLAKSILSDKKVVCFSSGQNEKFSEHFSNYLNQERNANRGLSLDCCYYDKTWSKLLIFLSTISNDRGLVRSFLVRKNYVELSENNLTDISSTLTFSVQVSRAYVNRVQKALQDEEDGEMDTLRSTSYHRTLESFINTIVDHDYDFSSPMESKSIQLDFQKFNNPSYINTAEDYFDPIISFYTQAADNDYFISKPSMKLTFKDDLELSDLSDGEYQILFLYSLLDLFDHPDTIFLLDEIDSHLHYKNIEILWKELHAIKGHAITSTHLIDSITARENTFSTLKIVNRGKICEQDKMKALIQRLSMLTRINSVQFELCNKLDNIVVLDHYNDWKIFTSLAHKKNLDIAKLINLQPVKHPSGYGNITHDFAKSKIDWLENLLSSNSDRKPHRIFLVCDRDEAILTFKSDGVSVAVQQLERRIRELKSKYSPRTEIYLLSWHRREIKNYLLSYSAMSEYDKIGCVNNDDLPKNSYLKLNDPGDNDHIRALNVKEYMTELIDSEGIGLDEIKLAKYISFIPAEEISIDIENMFKFLESKL</sequence>
<dbReference type="Pfam" id="PF13304">
    <property type="entry name" value="AAA_21"/>
    <property type="match status" value="1"/>
</dbReference>
<dbReference type="GO" id="GO:0005524">
    <property type="term" value="F:ATP binding"/>
    <property type="evidence" value="ECO:0007669"/>
    <property type="project" value="UniProtKB-KW"/>
</dbReference>
<gene>
    <name evidence="2" type="ORF">KOSB73_210034</name>
</gene>
<evidence type="ECO:0000259" key="1">
    <source>
        <dbReference type="Pfam" id="PF13304"/>
    </source>
</evidence>
<dbReference type="Proteomes" id="UP000220639">
    <property type="component" value="Unassembled WGS sequence"/>
</dbReference>
<dbReference type="PANTHER" id="PTHR32182">
    <property type="entry name" value="DNA REPLICATION AND REPAIR PROTEIN RECF"/>
    <property type="match status" value="1"/>
</dbReference>
<dbReference type="GO" id="GO:0006302">
    <property type="term" value="P:double-strand break repair"/>
    <property type="evidence" value="ECO:0007669"/>
    <property type="project" value="TreeGrafter"/>
</dbReference>
<dbReference type="RefSeq" id="WP_049100142.1">
    <property type="nucleotide sequence ID" value="NZ_CABGKM010000013.1"/>
</dbReference>
<name>A0A285AXY3_9ENTR</name>
<dbReference type="Gene3D" id="3.40.50.300">
    <property type="entry name" value="P-loop containing nucleotide triphosphate hydrolases"/>
    <property type="match status" value="1"/>
</dbReference>
<dbReference type="InterPro" id="IPR003959">
    <property type="entry name" value="ATPase_AAA_core"/>
</dbReference>
<protein>
    <submittedName>
        <fullName evidence="2">ABC transporter ATP-binding protein (Modular protein)</fullName>
    </submittedName>
</protein>
<dbReference type="GO" id="GO:0000731">
    <property type="term" value="P:DNA synthesis involved in DNA repair"/>
    <property type="evidence" value="ECO:0007669"/>
    <property type="project" value="TreeGrafter"/>
</dbReference>
<proteinExistence type="predicted"/>
<accession>A0A285AXY3</accession>
<keyword evidence="2" id="KW-0547">Nucleotide-binding</keyword>
<dbReference type="InterPro" id="IPR027417">
    <property type="entry name" value="P-loop_NTPase"/>
</dbReference>
<dbReference type="EMBL" id="FZTC01000014">
    <property type="protein sequence ID" value="SNU33540.1"/>
    <property type="molecule type" value="Genomic_DNA"/>
</dbReference>
<feature type="domain" description="ATPase AAA-type core" evidence="1">
    <location>
        <begin position="22"/>
        <end position="297"/>
    </location>
</feature>
<dbReference type="GO" id="GO:0016887">
    <property type="term" value="F:ATP hydrolysis activity"/>
    <property type="evidence" value="ECO:0007669"/>
    <property type="project" value="InterPro"/>
</dbReference>
<dbReference type="PANTHER" id="PTHR32182:SF22">
    <property type="entry name" value="ATP-DEPENDENT ENDONUCLEASE, OLD FAMILY-RELATED"/>
    <property type="match status" value="1"/>
</dbReference>
<organism evidence="2 3">
    <name type="scientific">Klebsiella grimontii</name>
    <dbReference type="NCBI Taxonomy" id="2058152"/>
    <lineage>
        <taxon>Bacteria</taxon>
        <taxon>Pseudomonadati</taxon>
        <taxon>Pseudomonadota</taxon>
        <taxon>Gammaproteobacteria</taxon>
        <taxon>Enterobacterales</taxon>
        <taxon>Enterobacteriaceae</taxon>
        <taxon>Klebsiella/Raoultella group</taxon>
        <taxon>Klebsiella</taxon>
    </lineage>
</organism>
<evidence type="ECO:0000313" key="3">
    <source>
        <dbReference type="Proteomes" id="UP000220639"/>
    </source>
</evidence>
<reference evidence="3" key="1">
    <citation type="submission" date="2017-08" db="EMBL/GenBank/DDBJ databases">
        <authorList>
            <person name="Brisse S."/>
        </authorList>
    </citation>
    <scope>NUCLEOTIDE SEQUENCE [LARGE SCALE GENOMIC DNA]</scope>
    <source>
        <strain evidence="3">06D021</strain>
    </source>
</reference>